<reference evidence="5 6" key="1">
    <citation type="journal article" date="2014" name="PLoS Genet.">
        <title>Analysis of the Phlebiopsis gigantea genome, transcriptome and secretome provides insight into its pioneer colonization strategies of wood.</title>
        <authorList>
            <person name="Hori C."/>
            <person name="Ishida T."/>
            <person name="Igarashi K."/>
            <person name="Samejima M."/>
            <person name="Suzuki H."/>
            <person name="Master E."/>
            <person name="Ferreira P."/>
            <person name="Ruiz-Duenas F.J."/>
            <person name="Held B."/>
            <person name="Canessa P."/>
            <person name="Larrondo L.F."/>
            <person name="Schmoll M."/>
            <person name="Druzhinina I.S."/>
            <person name="Kubicek C.P."/>
            <person name="Gaskell J.A."/>
            <person name="Kersten P."/>
            <person name="St John F."/>
            <person name="Glasner J."/>
            <person name="Sabat G."/>
            <person name="Splinter BonDurant S."/>
            <person name="Syed K."/>
            <person name="Yadav J."/>
            <person name="Mgbeahuruike A.C."/>
            <person name="Kovalchuk A."/>
            <person name="Asiegbu F.O."/>
            <person name="Lackner G."/>
            <person name="Hoffmeister D."/>
            <person name="Rencoret J."/>
            <person name="Gutierrez A."/>
            <person name="Sun H."/>
            <person name="Lindquist E."/>
            <person name="Barry K."/>
            <person name="Riley R."/>
            <person name="Grigoriev I.V."/>
            <person name="Henrissat B."/>
            <person name="Kues U."/>
            <person name="Berka R.M."/>
            <person name="Martinez A.T."/>
            <person name="Covert S.F."/>
            <person name="Blanchette R.A."/>
            <person name="Cullen D."/>
        </authorList>
    </citation>
    <scope>NUCLEOTIDE SEQUENCE [LARGE SCALE GENOMIC DNA]</scope>
    <source>
        <strain evidence="5 6">11061_1 CR5-6</strain>
    </source>
</reference>
<comment type="similarity">
    <text evidence="4">Belongs to the class I-like SAM-binding methyltransferase superfamily.</text>
</comment>
<keyword evidence="3" id="KW-0949">S-adenosyl-L-methionine</keyword>
<evidence type="ECO:0008006" key="7">
    <source>
        <dbReference type="Google" id="ProtNLM"/>
    </source>
</evidence>
<keyword evidence="2" id="KW-0808">Transferase</keyword>
<evidence type="ECO:0000313" key="5">
    <source>
        <dbReference type="EMBL" id="KIP08517.1"/>
    </source>
</evidence>
<keyword evidence="6" id="KW-1185">Reference proteome</keyword>
<evidence type="ECO:0000313" key="6">
    <source>
        <dbReference type="Proteomes" id="UP000053257"/>
    </source>
</evidence>
<sequence>LDEKFYDLDDDEMQFLMQQTGIKDPDELKRYVIAIQREVYIIHPYPCIRLFHFVKLKARRYSVYSDVLQIAGTHPGALFLDIGCGVGNDTRRLVADGWPAHQVIASDLRADFWDVGHKVFKSTPESFPVTFLPGDVFDDAFLAPTPLAASEVPPGPVDLSATTALTALRGRLAAVHASSFFHLFNEAQQTALAYRLASLLAHTPGSTLFGGHVGRPEKGLLPERFVRPNTAGVRMFCHSPESFVALWETVFGPGKVQAKAAIKAVE</sequence>
<dbReference type="Gene3D" id="3.40.50.150">
    <property type="entry name" value="Vaccinia Virus protein VP39"/>
    <property type="match status" value="1"/>
</dbReference>
<feature type="non-terminal residue" evidence="5">
    <location>
        <position position="266"/>
    </location>
</feature>
<dbReference type="SUPFAM" id="SSF53335">
    <property type="entry name" value="S-adenosyl-L-methionine-dependent methyltransferases"/>
    <property type="match status" value="1"/>
</dbReference>
<dbReference type="HOGENOM" id="CLU_051542_1_1_1"/>
<comment type="pathway">
    <text evidence="1">Secondary metabolite biosynthesis.</text>
</comment>
<accession>A0A0C3S9Q5</accession>
<dbReference type="OrthoDB" id="2094832at2759"/>
<evidence type="ECO:0000256" key="1">
    <source>
        <dbReference type="ARBA" id="ARBA00005179"/>
    </source>
</evidence>
<dbReference type="PANTHER" id="PTHR35897">
    <property type="entry name" value="METHYLTRANSFERASE AUSD"/>
    <property type="match status" value="1"/>
</dbReference>
<dbReference type="PANTHER" id="PTHR35897:SF1">
    <property type="entry name" value="METHYLTRANSFERASE AUSD"/>
    <property type="match status" value="1"/>
</dbReference>
<dbReference type="InterPro" id="IPR029063">
    <property type="entry name" value="SAM-dependent_MTases_sf"/>
</dbReference>
<dbReference type="CDD" id="cd02440">
    <property type="entry name" value="AdoMet_MTases"/>
    <property type="match status" value="1"/>
</dbReference>
<dbReference type="EMBL" id="KN840478">
    <property type="protein sequence ID" value="KIP08517.1"/>
    <property type="molecule type" value="Genomic_DNA"/>
</dbReference>
<dbReference type="STRING" id="745531.A0A0C3S9Q5"/>
<gene>
    <name evidence="5" type="ORF">PHLGIDRAFT_55817</name>
</gene>
<evidence type="ECO:0000256" key="4">
    <source>
        <dbReference type="ARBA" id="ARBA00038314"/>
    </source>
</evidence>
<name>A0A0C3S9Q5_PHLG1</name>
<feature type="non-terminal residue" evidence="5">
    <location>
        <position position="1"/>
    </location>
</feature>
<evidence type="ECO:0000256" key="3">
    <source>
        <dbReference type="ARBA" id="ARBA00022691"/>
    </source>
</evidence>
<protein>
    <recommendedName>
        <fullName evidence="7">Methyltransferase domain-containing protein</fullName>
    </recommendedName>
</protein>
<dbReference type="Proteomes" id="UP000053257">
    <property type="component" value="Unassembled WGS sequence"/>
</dbReference>
<dbReference type="AlphaFoldDB" id="A0A0C3S9Q5"/>
<dbReference type="GO" id="GO:0016740">
    <property type="term" value="F:transferase activity"/>
    <property type="evidence" value="ECO:0007669"/>
    <property type="project" value="UniProtKB-KW"/>
</dbReference>
<proteinExistence type="inferred from homology"/>
<organism evidence="5 6">
    <name type="scientific">Phlebiopsis gigantea (strain 11061_1 CR5-6)</name>
    <name type="common">White-rot fungus</name>
    <name type="synonym">Peniophora gigantea</name>
    <dbReference type="NCBI Taxonomy" id="745531"/>
    <lineage>
        <taxon>Eukaryota</taxon>
        <taxon>Fungi</taxon>
        <taxon>Dikarya</taxon>
        <taxon>Basidiomycota</taxon>
        <taxon>Agaricomycotina</taxon>
        <taxon>Agaricomycetes</taxon>
        <taxon>Polyporales</taxon>
        <taxon>Phanerochaetaceae</taxon>
        <taxon>Phlebiopsis</taxon>
    </lineage>
</organism>
<dbReference type="InterPro" id="IPR051654">
    <property type="entry name" value="Meroterpenoid_MTases"/>
</dbReference>
<evidence type="ECO:0000256" key="2">
    <source>
        <dbReference type="ARBA" id="ARBA00022679"/>
    </source>
</evidence>